<evidence type="ECO:0000313" key="2">
    <source>
        <dbReference type="Proteomes" id="UP001432146"/>
    </source>
</evidence>
<dbReference type="Proteomes" id="UP001432146">
    <property type="component" value="Unassembled WGS sequence"/>
</dbReference>
<dbReference type="EMBL" id="JAWNGG020000217">
    <property type="protein sequence ID" value="KAK9296281.1"/>
    <property type="molecule type" value="Genomic_DNA"/>
</dbReference>
<name>A0AAW0ZFR7_9HYME</name>
<organism evidence="1 2">
    <name type="scientific">Tetragonisca angustula</name>
    <dbReference type="NCBI Taxonomy" id="166442"/>
    <lineage>
        <taxon>Eukaryota</taxon>
        <taxon>Metazoa</taxon>
        <taxon>Ecdysozoa</taxon>
        <taxon>Arthropoda</taxon>
        <taxon>Hexapoda</taxon>
        <taxon>Insecta</taxon>
        <taxon>Pterygota</taxon>
        <taxon>Neoptera</taxon>
        <taxon>Endopterygota</taxon>
        <taxon>Hymenoptera</taxon>
        <taxon>Apocrita</taxon>
        <taxon>Aculeata</taxon>
        <taxon>Apoidea</taxon>
        <taxon>Anthophila</taxon>
        <taxon>Apidae</taxon>
        <taxon>Tetragonisca</taxon>
    </lineage>
</organism>
<evidence type="ECO:0000313" key="1">
    <source>
        <dbReference type="EMBL" id="KAK9296281.1"/>
    </source>
</evidence>
<dbReference type="AlphaFoldDB" id="A0AAW0ZFR7"/>
<proteinExistence type="predicted"/>
<sequence length="109" mass="12378">MGKRDISRDMGGFPNERLMAVRRGGAKSLSVSQQKISGHKSTTRRLLYRKVRARQRDLIHRSSSSFLVGKPRLCGLGQLTEFLGFVLVYLGFRSCHYTGRQRDCASFVK</sequence>
<protein>
    <submittedName>
        <fullName evidence="1">Uncharacterized protein</fullName>
    </submittedName>
</protein>
<accession>A0AAW0ZFR7</accession>
<keyword evidence="2" id="KW-1185">Reference proteome</keyword>
<gene>
    <name evidence="1" type="ORF">QLX08_009619</name>
</gene>
<comment type="caution">
    <text evidence="1">The sequence shown here is derived from an EMBL/GenBank/DDBJ whole genome shotgun (WGS) entry which is preliminary data.</text>
</comment>
<reference evidence="1 2" key="1">
    <citation type="submission" date="2024-05" db="EMBL/GenBank/DDBJ databases">
        <title>The nuclear and mitochondrial genome assemblies of Tetragonisca angustula (Apidae: Meliponini), a tiny yet remarkable pollinator in the Neotropics.</title>
        <authorList>
            <person name="Ferrari R."/>
            <person name="Ricardo P.C."/>
            <person name="Dias F.C."/>
            <person name="Araujo N.S."/>
            <person name="Soares D.O."/>
            <person name="Zhou Q.-S."/>
            <person name="Zhu C.-D."/>
            <person name="Coutinho L."/>
            <person name="Airas M.C."/>
            <person name="Batista T.M."/>
        </authorList>
    </citation>
    <scope>NUCLEOTIDE SEQUENCE [LARGE SCALE GENOMIC DNA]</scope>
    <source>
        <strain evidence="1">ASF017062</strain>
        <tissue evidence="1">Abdomen</tissue>
    </source>
</reference>